<evidence type="ECO:0000313" key="2">
    <source>
        <dbReference type="Proteomes" id="UP000828390"/>
    </source>
</evidence>
<reference evidence="1" key="2">
    <citation type="submission" date="2020-11" db="EMBL/GenBank/DDBJ databases">
        <authorList>
            <person name="McCartney M.A."/>
            <person name="Auch B."/>
            <person name="Kono T."/>
            <person name="Mallez S."/>
            <person name="Becker A."/>
            <person name="Gohl D.M."/>
            <person name="Silverstein K.A.T."/>
            <person name="Koren S."/>
            <person name="Bechman K.B."/>
            <person name="Herman A."/>
            <person name="Abrahante J.E."/>
            <person name="Garbe J."/>
        </authorList>
    </citation>
    <scope>NUCLEOTIDE SEQUENCE</scope>
    <source>
        <strain evidence="1">Duluth1</strain>
        <tissue evidence="1">Whole animal</tissue>
    </source>
</reference>
<gene>
    <name evidence="1" type="ORF">DPMN_059072</name>
</gene>
<name>A0A9D4C2W2_DREPO</name>
<organism evidence="1 2">
    <name type="scientific">Dreissena polymorpha</name>
    <name type="common">Zebra mussel</name>
    <name type="synonym">Mytilus polymorpha</name>
    <dbReference type="NCBI Taxonomy" id="45954"/>
    <lineage>
        <taxon>Eukaryota</taxon>
        <taxon>Metazoa</taxon>
        <taxon>Spiralia</taxon>
        <taxon>Lophotrochozoa</taxon>
        <taxon>Mollusca</taxon>
        <taxon>Bivalvia</taxon>
        <taxon>Autobranchia</taxon>
        <taxon>Heteroconchia</taxon>
        <taxon>Euheterodonta</taxon>
        <taxon>Imparidentia</taxon>
        <taxon>Neoheterodontei</taxon>
        <taxon>Myida</taxon>
        <taxon>Dreissenoidea</taxon>
        <taxon>Dreissenidae</taxon>
        <taxon>Dreissena</taxon>
    </lineage>
</organism>
<evidence type="ECO:0000313" key="1">
    <source>
        <dbReference type="EMBL" id="KAH3716351.1"/>
    </source>
</evidence>
<comment type="caution">
    <text evidence="1">The sequence shown here is derived from an EMBL/GenBank/DDBJ whole genome shotgun (WGS) entry which is preliminary data.</text>
</comment>
<dbReference type="EMBL" id="JAIWYP010000013">
    <property type="protein sequence ID" value="KAH3716351.1"/>
    <property type="molecule type" value="Genomic_DNA"/>
</dbReference>
<dbReference type="Proteomes" id="UP000828390">
    <property type="component" value="Unassembled WGS sequence"/>
</dbReference>
<proteinExistence type="predicted"/>
<protein>
    <submittedName>
        <fullName evidence="1">Uncharacterized protein</fullName>
    </submittedName>
</protein>
<keyword evidence="2" id="KW-1185">Reference proteome</keyword>
<reference evidence="1" key="1">
    <citation type="journal article" date="2019" name="bioRxiv">
        <title>The Genome of the Zebra Mussel, Dreissena polymorpha: A Resource for Invasive Species Research.</title>
        <authorList>
            <person name="McCartney M.A."/>
            <person name="Auch B."/>
            <person name="Kono T."/>
            <person name="Mallez S."/>
            <person name="Zhang Y."/>
            <person name="Obille A."/>
            <person name="Becker A."/>
            <person name="Abrahante J.E."/>
            <person name="Garbe J."/>
            <person name="Badalamenti J.P."/>
            <person name="Herman A."/>
            <person name="Mangelson H."/>
            <person name="Liachko I."/>
            <person name="Sullivan S."/>
            <person name="Sone E.D."/>
            <person name="Koren S."/>
            <person name="Silverstein K.A.T."/>
            <person name="Beckman K.B."/>
            <person name="Gohl D.M."/>
        </authorList>
    </citation>
    <scope>NUCLEOTIDE SEQUENCE</scope>
    <source>
        <strain evidence="1">Duluth1</strain>
        <tissue evidence="1">Whole animal</tissue>
    </source>
</reference>
<accession>A0A9D4C2W2</accession>
<sequence>MRQNTFLSGKGLNKWNPLQLPDKTDERLVVLLKRLLHMDEGTFNLKRAVDSLDELAARTFGLPDEADLEVTAEVSRLGVLQYFLVLTV</sequence>
<dbReference type="AlphaFoldDB" id="A0A9D4C2W2"/>